<proteinExistence type="predicted"/>
<feature type="domain" description="DUF4376" evidence="1">
    <location>
        <begin position="118"/>
        <end position="220"/>
    </location>
</feature>
<evidence type="ECO:0000313" key="3">
    <source>
        <dbReference type="EMBL" id="SDE89928.1"/>
    </source>
</evidence>
<keyword evidence="4" id="KW-1185">Reference proteome</keyword>
<name>A0A1G7GP18_9RHOB</name>
<evidence type="ECO:0000259" key="2">
    <source>
        <dbReference type="Pfam" id="PF16778"/>
    </source>
</evidence>
<dbReference type="EMBL" id="FNAT01000005">
    <property type="protein sequence ID" value="SDE89928.1"/>
    <property type="molecule type" value="Genomic_DNA"/>
</dbReference>
<dbReference type="Gene3D" id="6.10.140.1310">
    <property type="match status" value="1"/>
</dbReference>
<dbReference type="STRING" id="521013.SAMN04488567_2866"/>
<gene>
    <name evidence="3" type="ORF">SAMN04488567_2866</name>
</gene>
<dbReference type="Pfam" id="PF16778">
    <property type="entry name" value="Phage_tail_APC"/>
    <property type="match status" value="1"/>
</dbReference>
<accession>A0A1G7GP18</accession>
<protein>
    <recommendedName>
        <fullName evidence="5">DUF4376 domain-containing protein</fullName>
    </recommendedName>
</protein>
<dbReference type="InterPro" id="IPR031893">
    <property type="entry name" value="Phage_tail_APC"/>
</dbReference>
<dbReference type="Pfam" id="PF14301">
    <property type="entry name" value="DUF4376"/>
    <property type="match status" value="1"/>
</dbReference>
<sequence>MKWRILNADGSEANVILASEDQVDGFVEPGQTRALISEHDNHESQEWDIVRRERDALLKASDWIEGAELTPEQRAEWRFYRIALRRFPEDLASPYAPILPRLTPLRELDLPSLTEGLKRELVNTVRDWKIEVGFTWRGVAYQYDETSKLRMSGQSVEAKQAIDDGAVPGDLHWCDPDQPFGWIAADNSVTPMDAHECFAFCRAAGAYERAYVFAGVSLKNMTPLPEDWIDGPYWP</sequence>
<reference evidence="4" key="1">
    <citation type="submission" date="2016-10" db="EMBL/GenBank/DDBJ databases">
        <authorList>
            <person name="Varghese N."/>
            <person name="Submissions S."/>
        </authorList>
    </citation>
    <scope>NUCLEOTIDE SEQUENCE [LARGE SCALE GENOMIC DNA]</scope>
    <source>
        <strain evidence="4">DSM 21424</strain>
    </source>
</reference>
<evidence type="ECO:0000313" key="4">
    <source>
        <dbReference type="Proteomes" id="UP000198922"/>
    </source>
</evidence>
<evidence type="ECO:0000259" key="1">
    <source>
        <dbReference type="Pfam" id="PF14301"/>
    </source>
</evidence>
<dbReference type="RefSeq" id="WP_090113121.1">
    <property type="nucleotide sequence ID" value="NZ_FNAT01000005.1"/>
</dbReference>
<dbReference type="AlphaFoldDB" id="A0A1G7GP18"/>
<organism evidence="3 4">
    <name type="scientific">Limimaricola pyoseonensis</name>
    <dbReference type="NCBI Taxonomy" id="521013"/>
    <lineage>
        <taxon>Bacteria</taxon>
        <taxon>Pseudomonadati</taxon>
        <taxon>Pseudomonadota</taxon>
        <taxon>Alphaproteobacteria</taxon>
        <taxon>Rhodobacterales</taxon>
        <taxon>Paracoccaceae</taxon>
        <taxon>Limimaricola</taxon>
    </lineage>
</organism>
<evidence type="ECO:0008006" key="5">
    <source>
        <dbReference type="Google" id="ProtNLM"/>
    </source>
</evidence>
<feature type="domain" description="Phage tail assembly chaperone-like" evidence="2">
    <location>
        <begin position="49"/>
        <end position="94"/>
    </location>
</feature>
<dbReference type="Proteomes" id="UP000198922">
    <property type="component" value="Unassembled WGS sequence"/>
</dbReference>
<dbReference type="OrthoDB" id="7870359at2"/>
<dbReference type="InterPro" id="IPR025484">
    <property type="entry name" value="DUF4376"/>
</dbReference>